<proteinExistence type="inferred from homology"/>
<dbReference type="KEGG" id="nlo:107223187"/>
<dbReference type="GeneID" id="107223187"/>
<dbReference type="OrthoDB" id="1933717at2759"/>
<dbReference type="Proteomes" id="UP000829291">
    <property type="component" value="Chromosome 3"/>
</dbReference>
<dbReference type="InParanoid" id="A0A6J0BV94"/>
<accession>A0A6J0BV94</accession>
<dbReference type="FunFam" id="3.40.50.720:FF:000047">
    <property type="entry name" value="NADP-dependent L-serine/L-allo-threonine dehydrogenase"/>
    <property type="match status" value="1"/>
</dbReference>
<dbReference type="InterPro" id="IPR036291">
    <property type="entry name" value="NAD(P)-bd_dom_sf"/>
</dbReference>
<dbReference type="InterPro" id="IPR002347">
    <property type="entry name" value="SDR_fam"/>
</dbReference>
<evidence type="ECO:0000313" key="4">
    <source>
        <dbReference type="Proteomes" id="UP000829291"/>
    </source>
</evidence>
<keyword evidence="2" id="KW-0560">Oxidoreductase</keyword>
<evidence type="ECO:0000256" key="2">
    <source>
        <dbReference type="ARBA" id="ARBA00023002"/>
    </source>
</evidence>
<sequence>MDRWVDKVALVTGASSGIGRAIVEELVRKGMRVVAMARRIDKIKAYAEELKHHPGKLHPLQCDLTKKDQVMHAMQWIEKNMGNIDVLVNNAGVDTHTSFLNGTMEDWEKTFDVNILGLVAITTEFLMMKKKQGLMDRGHIFNINDFRCFTRHNTMENRMSAPYMASKWAMRGITDMLRTELKELESKIKVTNICPGMVHTEMTMKAIKEHGCAALEPCDVADSIIVALCTRDTVLIRDMIVCPSRDLY</sequence>
<reference evidence="5" key="1">
    <citation type="submission" date="2025-08" db="UniProtKB">
        <authorList>
            <consortium name="RefSeq"/>
        </authorList>
    </citation>
    <scope>IDENTIFICATION</scope>
    <source>
        <tissue evidence="5">Thorax and Abdomen</tissue>
    </source>
</reference>
<dbReference type="PRINTS" id="PR00081">
    <property type="entry name" value="GDHRDH"/>
</dbReference>
<dbReference type="PRINTS" id="PR00080">
    <property type="entry name" value="SDRFAMILY"/>
</dbReference>
<organism evidence="5">
    <name type="scientific">Neodiprion lecontei</name>
    <name type="common">Redheaded pine sawfly</name>
    <dbReference type="NCBI Taxonomy" id="441921"/>
    <lineage>
        <taxon>Eukaryota</taxon>
        <taxon>Metazoa</taxon>
        <taxon>Ecdysozoa</taxon>
        <taxon>Arthropoda</taxon>
        <taxon>Hexapoda</taxon>
        <taxon>Insecta</taxon>
        <taxon>Pterygota</taxon>
        <taxon>Neoptera</taxon>
        <taxon>Endopterygota</taxon>
        <taxon>Hymenoptera</taxon>
        <taxon>Tenthredinoidea</taxon>
        <taxon>Diprionidae</taxon>
        <taxon>Diprioninae</taxon>
        <taxon>Neodiprion</taxon>
    </lineage>
</organism>
<name>A0A6J0BV94_NEOLC</name>
<evidence type="ECO:0000256" key="1">
    <source>
        <dbReference type="ARBA" id="ARBA00006484"/>
    </source>
</evidence>
<comment type="similarity">
    <text evidence="1 3">Belongs to the short-chain dehydrogenases/reductases (SDR) family.</text>
</comment>
<dbReference type="Gene3D" id="3.40.50.720">
    <property type="entry name" value="NAD(P)-binding Rossmann-like Domain"/>
    <property type="match status" value="1"/>
</dbReference>
<evidence type="ECO:0000313" key="5">
    <source>
        <dbReference type="RefSeq" id="XP_015518284.1"/>
    </source>
</evidence>
<protein>
    <submittedName>
        <fullName evidence="5">Farnesol dehydrogenase</fullName>
    </submittedName>
</protein>
<dbReference type="GO" id="GO:0016616">
    <property type="term" value="F:oxidoreductase activity, acting on the CH-OH group of donors, NAD or NADP as acceptor"/>
    <property type="evidence" value="ECO:0007669"/>
    <property type="project" value="UniProtKB-ARBA"/>
</dbReference>
<keyword evidence="4" id="KW-1185">Reference proteome</keyword>
<evidence type="ECO:0000256" key="3">
    <source>
        <dbReference type="RuleBase" id="RU000363"/>
    </source>
</evidence>
<gene>
    <name evidence="5" type="primary">LOC107223187</name>
</gene>
<dbReference type="SUPFAM" id="SSF51735">
    <property type="entry name" value="NAD(P)-binding Rossmann-fold domains"/>
    <property type="match status" value="1"/>
</dbReference>
<dbReference type="RefSeq" id="XP_015518284.1">
    <property type="nucleotide sequence ID" value="XM_015662798.2"/>
</dbReference>
<dbReference type="PANTHER" id="PTHR43115">
    <property type="entry name" value="DEHYDROGENASE/REDUCTASE SDR FAMILY MEMBER 11"/>
    <property type="match status" value="1"/>
</dbReference>
<dbReference type="AlphaFoldDB" id="A0A6J0BV94"/>
<dbReference type="Pfam" id="PF00106">
    <property type="entry name" value="adh_short"/>
    <property type="match status" value="1"/>
</dbReference>
<dbReference type="PANTHER" id="PTHR43115:SF4">
    <property type="entry name" value="DEHYDROGENASE_REDUCTASE SDR FAMILY MEMBER 11"/>
    <property type="match status" value="1"/>
</dbReference>